<reference evidence="11 12" key="1">
    <citation type="journal article" date="2011" name="J. Bacteriol.">
        <title>Draft genome sequence of the thermoalkaliphilic Caldalkalibacillus thermarum strain TA2.A1.</title>
        <authorList>
            <person name="Kalamorz F."/>
            <person name="Keis S."/>
            <person name="McMillan D.G."/>
            <person name="Olsson K."/>
            <person name="Stanton J.A."/>
            <person name="Stockwell P."/>
            <person name="Black M.A."/>
            <person name="Klingeman D.M."/>
            <person name="Land M.L."/>
            <person name="Han C.S."/>
            <person name="Martin S.L."/>
            <person name="Becher S.A."/>
            <person name="Peddie C.J."/>
            <person name="Morgan H.W."/>
            <person name="Matthies D."/>
            <person name="Preiss L."/>
            <person name="Meier T."/>
            <person name="Brown S.D."/>
            <person name="Cook G.M."/>
        </authorList>
    </citation>
    <scope>NUCLEOTIDE SEQUENCE [LARGE SCALE GENOMIC DNA]</scope>
    <source>
        <strain evidence="11 12">TA2.A1</strain>
    </source>
</reference>
<dbReference type="eggNOG" id="COG2010">
    <property type="taxonomic scope" value="Bacteria"/>
</dbReference>
<comment type="caution">
    <text evidence="11">The sequence shown here is derived from an EMBL/GenBank/DDBJ whole genome shotgun (WGS) entry which is preliminary data.</text>
</comment>
<dbReference type="AlphaFoldDB" id="F5L4H0"/>
<evidence type="ECO:0000313" key="11">
    <source>
        <dbReference type="EMBL" id="EGL83750.1"/>
    </source>
</evidence>
<dbReference type="RefSeq" id="WP_007503123.1">
    <property type="nucleotide sequence ID" value="NZ_AFCE01000084.1"/>
</dbReference>
<dbReference type="InterPro" id="IPR012218">
    <property type="entry name" value="Cyt_c_BACSU-c550-type"/>
</dbReference>
<organism evidence="11 12">
    <name type="scientific">Caldalkalibacillus thermarum (strain TA2.A1)</name>
    <dbReference type="NCBI Taxonomy" id="986075"/>
    <lineage>
        <taxon>Bacteria</taxon>
        <taxon>Bacillati</taxon>
        <taxon>Bacillota</taxon>
        <taxon>Bacilli</taxon>
        <taxon>Bacillales</taxon>
        <taxon>Bacillaceae</taxon>
        <taxon>Caldalkalibacillus</taxon>
    </lineage>
</organism>
<evidence type="ECO:0000313" key="12">
    <source>
        <dbReference type="Proteomes" id="UP000010716"/>
    </source>
</evidence>
<dbReference type="Proteomes" id="UP000010716">
    <property type="component" value="Unassembled WGS sequence"/>
</dbReference>
<keyword evidence="2 6" id="KW-0349">Heme</keyword>
<name>F5L4H0_CALTT</name>
<sequence length="119" mass="12080">MYKKMGLLMLMFGLLFALAACGGGGDSEAPADDAAETENADSPEAGEASLVAAGEEAYQKSCISCHGGNLEGGAGPALTDLTLSKEEIIEVIKNGRGTMPGGLAPGNEEAIAEYLLSQQ</sequence>
<gene>
    <name evidence="11" type="ORF">CathTA2_0683</name>
</gene>
<proteinExistence type="predicted"/>
<evidence type="ECO:0000256" key="7">
    <source>
        <dbReference type="PIRSR" id="PIRSR000025-2"/>
    </source>
</evidence>
<dbReference type="GO" id="GO:0020037">
    <property type="term" value="F:heme binding"/>
    <property type="evidence" value="ECO:0007669"/>
    <property type="project" value="InterPro"/>
</dbReference>
<keyword evidence="1" id="KW-0813">Transport</keyword>
<accession>F5L4H0</accession>
<dbReference type="GO" id="GO:0009055">
    <property type="term" value="F:electron transfer activity"/>
    <property type="evidence" value="ECO:0007669"/>
    <property type="project" value="InterPro"/>
</dbReference>
<evidence type="ECO:0000256" key="2">
    <source>
        <dbReference type="ARBA" id="ARBA00022617"/>
    </source>
</evidence>
<feature type="domain" description="Cytochrome c" evidence="10">
    <location>
        <begin position="49"/>
        <end position="119"/>
    </location>
</feature>
<evidence type="ECO:0000256" key="4">
    <source>
        <dbReference type="ARBA" id="ARBA00022982"/>
    </source>
</evidence>
<feature type="binding site" description="axial binding residue" evidence="7">
    <location>
        <position position="66"/>
    </location>
    <ligand>
        <name>heme c</name>
        <dbReference type="ChEBI" id="CHEBI:61717"/>
    </ligand>
    <ligandPart>
        <name>Fe</name>
        <dbReference type="ChEBI" id="CHEBI:18248"/>
    </ligandPart>
</feature>
<dbReference type="SUPFAM" id="SSF46626">
    <property type="entry name" value="Cytochrome c"/>
    <property type="match status" value="1"/>
</dbReference>
<evidence type="ECO:0000256" key="3">
    <source>
        <dbReference type="ARBA" id="ARBA00022723"/>
    </source>
</evidence>
<feature type="binding site" description="covalent" evidence="6">
    <location>
        <position position="62"/>
    </location>
    <ligand>
        <name>heme c</name>
        <dbReference type="ChEBI" id="CHEBI:61717"/>
    </ligand>
</feature>
<dbReference type="PROSITE" id="PS51007">
    <property type="entry name" value="CYTC"/>
    <property type="match status" value="1"/>
</dbReference>
<evidence type="ECO:0000259" key="10">
    <source>
        <dbReference type="PROSITE" id="PS51007"/>
    </source>
</evidence>
<feature type="signal peptide" evidence="9">
    <location>
        <begin position="1"/>
        <end position="19"/>
    </location>
</feature>
<dbReference type="PANTHER" id="PTHR37823">
    <property type="entry name" value="CYTOCHROME C-553-LIKE"/>
    <property type="match status" value="1"/>
</dbReference>
<dbReference type="Gene3D" id="1.10.760.10">
    <property type="entry name" value="Cytochrome c-like domain"/>
    <property type="match status" value="1"/>
</dbReference>
<dbReference type="GO" id="GO:0005506">
    <property type="term" value="F:iron ion binding"/>
    <property type="evidence" value="ECO:0007669"/>
    <property type="project" value="InterPro"/>
</dbReference>
<feature type="binding site" description="covalent" evidence="6">
    <location>
        <position position="65"/>
    </location>
    <ligand>
        <name>heme c</name>
        <dbReference type="ChEBI" id="CHEBI:61717"/>
    </ligand>
</feature>
<dbReference type="PIRSF" id="PIRSF000025">
    <property type="entry name" value="Cytc_Bsub_c550"/>
    <property type="match status" value="1"/>
</dbReference>
<keyword evidence="9" id="KW-0732">Signal</keyword>
<evidence type="ECO:0000256" key="5">
    <source>
        <dbReference type="ARBA" id="ARBA00023004"/>
    </source>
</evidence>
<evidence type="ECO:0000256" key="8">
    <source>
        <dbReference type="SAM" id="MobiDB-lite"/>
    </source>
</evidence>
<feature type="region of interest" description="Disordered" evidence="8">
    <location>
        <begin position="24"/>
        <end position="46"/>
    </location>
</feature>
<feature type="binding site" description="axial binding residue" evidence="7">
    <location>
        <position position="99"/>
    </location>
    <ligand>
        <name>heme c</name>
        <dbReference type="ChEBI" id="CHEBI:61717"/>
    </ligand>
    <ligandPart>
        <name>Fe</name>
        <dbReference type="ChEBI" id="CHEBI:18248"/>
    </ligandPart>
</feature>
<evidence type="ECO:0000256" key="1">
    <source>
        <dbReference type="ARBA" id="ARBA00022448"/>
    </source>
</evidence>
<evidence type="ECO:0000256" key="9">
    <source>
        <dbReference type="SAM" id="SignalP"/>
    </source>
</evidence>
<keyword evidence="3 7" id="KW-0479">Metal-binding</keyword>
<evidence type="ECO:0000256" key="6">
    <source>
        <dbReference type="PIRSR" id="PIRSR000025-1"/>
    </source>
</evidence>
<dbReference type="Pfam" id="PF13442">
    <property type="entry name" value="Cytochrome_CBB3"/>
    <property type="match status" value="1"/>
</dbReference>
<dbReference type="InterPro" id="IPR051811">
    <property type="entry name" value="Cytochrome_c550/c551-like"/>
</dbReference>
<keyword evidence="5 7" id="KW-0408">Iron</keyword>
<comment type="PTM">
    <text evidence="6">Binds 1 heme c group covalently per subunit.</text>
</comment>
<dbReference type="InterPro" id="IPR036909">
    <property type="entry name" value="Cyt_c-like_dom_sf"/>
</dbReference>
<protein>
    <submittedName>
        <fullName evidence="11">Cytochrome c class I</fullName>
    </submittedName>
</protein>
<keyword evidence="4" id="KW-0249">Electron transport</keyword>
<dbReference type="InterPro" id="IPR009056">
    <property type="entry name" value="Cyt_c-like_dom"/>
</dbReference>
<feature type="chain" id="PRO_5039682575" evidence="9">
    <location>
        <begin position="20"/>
        <end position="119"/>
    </location>
</feature>
<dbReference type="PROSITE" id="PS51257">
    <property type="entry name" value="PROKAR_LIPOPROTEIN"/>
    <property type="match status" value="1"/>
</dbReference>
<dbReference type="PANTHER" id="PTHR37823:SF4">
    <property type="entry name" value="MENAQUINOL-CYTOCHROME C REDUCTASE CYTOCHROME B_C SUBUNIT"/>
    <property type="match status" value="1"/>
</dbReference>
<dbReference type="GO" id="GO:0016020">
    <property type="term" value="C:membrane"/>
    <property type="evidence" value="ECO:0007669"/>
    <property type="project" value="InterPro"/>
</dbReference>
<feature type="compositionally biased region" description="Acidic residues" evidence="8">
    <location>
        <begin position="29"/>
        <end position="41"/>
    </location>
</feature>
<dbReference type="EMBL" id="AFCE01000084">
    <property type="protein sequence ID" value="EGL83750.1"/>
    <property type="molecule type" value="Genomic_DNA"/>
</dbReference>